<dbReference type="InterPro" id="IPR003764">
    <property type="entry name" value="GlcNAc_6-P_deAcase"/>
</dbReference>
<evidence type="ECO:0000313" key="7">
    <source>
        <dbReference type="Proteomes" id="UP001596044"/>
    </source>
</evidence>
<accession>A0ABW0K3X4</accession>
<dbReference type="PANTHER" id="PTHR11113">
    <property type="entry name" value="N-ACETYLGLUCOSAMINE-6-PHOSPHATE DEACETYLASE"/>
    <property type="match status" value="1"/>
</dbReference>
<evidence type="ECO:0000259" key="5">
    <source>
        <dbReference type="Pfam" id="PF01979"/>
    </source>
</evidence>
<proteinExistence type="inferred from homology"/>
<gene>
    <name evidence="6" type="ORF">ACFPOG_05765</name>
</gene>
<comment type="caution">
    <text evidence="6">The sequence shown here is derived from an EMBL/GenBank/DDBJ whole genome shotgun (WGS) entry which is preliminary data.</text>
</comment>
<evidence type="ECO:0000256" key="4">
    <source>
        <dbReference type="PIRNR" id="PIRNR038994"/>
    </source>
</evidence>
<name>A0ABW0K3X4_9BACL</name>
<dbReference type="GO" id="GO:0008448">
    <property type="term" value="F:N-acetylglucosamine-6-phosphate deacetylase activity"/>
    <property type="evidence" value="ECO:0007669"/>
    <property type="project" value="UniProtKB-EC"/>
</dbReference>
<dbReference type="EMBL" id="JBHSMJ010000009">
    <property type="protein sequence ID" value="MFC5447756.1"/>
    <property type="molecule type" value="Genomic_DNA"/>
</dbReference>
<dbReference type="InterPro" id="IPR032466">
    <property type="entry name" value="Metal_Hydrolase"/>
</dbReference>
<keyword evidence="4" id="KW-0119">Carbohydrate metabolism</keyword>
<reference evidence="7" key="1">
    <citation type="journal article" date="2019" name="Int. J. Syst. Evol. Microbiol.">
        <title>The Global Catalogue of Microorganisms (GCM) 10K type strain sequencing project: providing services to taxonomists for standard genome sequencing and annotation.</title>
        <authorList>
            <consortium name="The Broad Institute Genomics Platform"/>
            <consortium name="The Broad Institute Genome Sequencing Center for Infectious Disease"/>
            <person name="Wu L."/>
            <person name="Ma J."/>
        </authorList>
    </citation>
    <scope>NUCLEOTIDE SEQUENCE [LARGE SCALE GENOMIC DNA]</scope>
    <source>
        <strain evidence="7">KACC 11904</strain>
    </source>
</reference>
<evidence type="ECO:0000313" key="6">
    <source>
        <dbReference type="EMBL" id="MFC5447756.1"/>
    </source>
</evidence>
<comment type="similarity">
    <text evidence="1 4">Belongs to the metallo-dependent hydrolases superfamily. NagA family.</text>
</comment>
<evidence type="ECO:0000256" key="3">
    <source>
        <dbReference type="ARBA" id="ARBA00022801"/>
    </source>
</evidence>
<sequence>MGIEQIEIQVQGRHYVSGAPVRITIREGRIASVDEFEVDGHSDALEIEQLPWVGPGFVDLQINGYAGMDFNTLPIAPQTTASVTRALWKEGVTSYFPTVITNSEIAITEAVGTIARECAEDPATGRAVAGIHLEGPFISAEDGARGAHSRLHVCAPDFSKFQRWQEAAGGRIKIVTVSPEWPEAEDFIRRCTDSGVLVSIGHTAASPEQIRRAVAAGAAMSTHFGNGAHAVLPRHPNYLWEQLAADSLWTCLIADGFHLPDAVLKVAMKVKGEQALLVSDAVHFSGMPAGTYESHIGGNVVLTPQGRLHMADQPHLLAGSVKMLVSGVHHLVSHGLCSLGEAWDMASVRPALRMGLPVGAGLTVGAPADLLLVQQAESSLRIAAVYKSGVSVAP</sequence>
<dbReference type="Gene3D" id="3.20.20.140">
    <property type="entry name" value="Metal-dependent hydrolases"/>
    <property type="match status" value="1"/>
</dbReference>
<keyword evidence="7" id="KW-1185">Reference proteome</keyword>
<dbReference type="SUPFAM" id="SSF51556">
    <property type="entry name" value="Metallo-dependent hydrolases"/>
    <property type="match status" value="1"/>
</dbReference>
<dbReference type="PIRSF" id="PIRSF038994">
    <property type="entry name" value="NagA"/>
    <property type="match status" value="1"/>
</dbReference>
<dbReference type="PANTHER" id="PTHR11113:SF14">
    <property type="entry name" value="N-ACETYLGLUCOSAMINE-6-PHOSPHATE DEACETYLASE"/>
    <property type="match status" value="1"/>
</dbReference>
<dbReference type="EC" id="3.5.1.25" evidence="6"/>
<keyword evidence="3 4" id="KW-0378">Hydrolase</keyword>
<organism evidence="6 7">
    <name type="scientific">Paenibacillus aestuarii</name>
    <dbReference type="NCBI Taxonomy" id="516965"/>
    <lineage>
        <taxon>Bacteria</taxon>
        <taxon>Bacillati</taxon>
        <taxon>Bacillota</taxon>
        <taxon>Bacilli</taxon>
        <taxon>Bacillales</taxon>
        <taxon>Paenibacillaceae</taxon>
        <taxon>Paenibacillus</taxon>
    </lineage>
</organism>
<evidence type="ECO:0000256" key="1">
    <source>
        <dbReference type="ARBA" id="ARBA00010716"/>
    </source>
</evidence>
<dbReference type="RefSeq" id="WP_270886003.1">
    <property type="nucleotide sequence ID" value="NZ_JAQFVF010000092.1"/>
</dbReference>
<dbReference type="Proteomes" id="UP001596044">
    <property type="component" value="Unassembled WGS sequence"/>
</dbReference>
<protein>
    <submittedName>
        <fullName evidence="6">N-acetylglucosamine-6-phosphate deacetylase</fullName>
        <ecNumber evidence="6">3.5.1.25</ecNumber>
    </submittedName>
</protein>
<dbReference type="Pfam" id="PF01979">
    <property type="entry name" value="Amidohydro_1"/>
    <property type="match status" value="1"/>
</dbReference>
<keyword evidence="2" id="KW-0479">Metal-binding</keyword>
<evidence type="ECO:0000256" key="2">
    <source>
        <dbReference type="ARBA" id="ARBA00022723"/>
    </source>
</evidence>
<dbReference type="InterPro" id="IPR006680">
    <property type="entry name" value="Amidohydro-rel"/>
</dbReference>
<feature type="domain" description="Amidohydrolase-related" evidence="5">
    <location>
        <begin position="53"/>
        <end position="390"/>
    </location>
</feature>